<dbReference type="AlphaFoldDB" id="A0A5R9G5M8"/>
<reference evidence="3 4" key="1">
    <citation type="submission" date="2019-05" db="EMBL/GenBank/DDBJ databases">
        <authorList>
            <person name="Narsing Rao M.P."/>
            <person name="Li W.J."/>
        </authorList>
    </citation>
    <scope>NUCLEOTIDE SEQUENCE [LARGE SCALE GENOMIC DNA]</scope>
    <source>
        <strain evidence="3 4">SYSU_K30003</strain>
    </source>
</reference>
<evidence type="ECO:0000313" key="4">
    <source>
        <dbReference type="Proteomes" id="UP000309676"/>
    </source>
</evidence>
<keyword evidence="1" id="KW-0175">Coiled coil</keyword>
<feature type="coiled-coil region" evidence="1">
    <location>
        <begin position="67"/>
        <end position="94"/>
    </location>
</feature>
<evidence type="ECO:0000313" key="3">
    <source>
        <dbReference type="EMBL" id="TLS49430.1"/>
    </source>
</evidence>
<comment type="caution">
    <text evidence="3">The sequence shown here is derived from an EMBL/GenBank/DDBJ whole genome shotgun (WGS) entry which is preliminary data.</text>
</comment>
<organism evidence="3 4">
    <name type="scientific">Paenibacillus antri</name>
    <dbReference type="NCBI Taxonomy" id="2582848"/>
    <lineage>
        <taxon>Bacteria</taxon>
        <taxon>Bacillati</taxon>
        <taxon>Bacillota</taxon>
        <taxon>Bacilli</taxon>
        <taxon>Bacillales</taxon>
        <taxon>Paenibacillaceae</taxon>
        <taxon>Paenibacillus</taxon>
    </lineage>
</organism>
<dbReference type="Proteomes" id="UP000309676">
    <property type="component" value="Unassembled WGS sequence"/>
</dbReference>
<keyword evidence="4" id="KW-1185">Reference proteome</keyword>
<protein>
    <submittedName>
        <fullName evidence="3">Uncharacterized protein</fullName>
    </submittedName>
</protein>
<feature type="compositionally biased region" description="Low complexity" evidence="2">
    <location>
        <begin position="16"/>
        <end position="27"/>
    </location>
</feature>
<evidence type="ECO:0000256" key="1">
    <source>
        <dbReference type="SAM" id="Coils"/>
    </source>
</evidence>
<dbReference type="EMBL" id="VCIW01000021">
    <property type="protein sequence ID" value="TLS49430.1"/>
    <property type="molecule type" value="Genomic_DNA"/>
</dbReference>
<accession>A0A5R9G5M8</accession>
<proteinExistence type="predicted"/>
<name>A0A5R9G5M8_9BACL</name>
<feature type="region of interest" description="Disordered" evidence="2">
    <location>
        <begin position="1"/>
        <end position="27"/>
    </location>
</feature>
<gene>
    <name evidence="3" type="ORF">FE782_25275</name>
</gene>
<evidence type="ECO:0000256" key="2">
    <source>
        <dbReference type="SAM" id="MobiDB-lite"/>
    </source>
</evidence>
<dbReference type="RefSeq" id="WP_138197148.1">
    <property type="nucleotide sequence ID" value="NZ_VCIW01000021.1"/>
</dbReference>
<sequence length="110" mass="12255">MQDSQTPVPSSASSYQQFQQQRFMRQEQQAMQAQQAILNSGADSFSQKVMDTVNALRKISGDLVGAQKQLEAQIQAQQRQLQQMQQNIDSVCNQIQNAFKPGASGSSYIQ</sequence>
<feature type="compositionally biased region" description="Polar residues" evidence="2">
    <location>
        <begin position="1"/>
        <end position="15"/>
    </location>
</feature>